<evidence type="ECO:0000256" key="2">
    <source>
        <dbReference type="ARBA" id="ARBA00023125"/>
    </source>
</evidence>
<organism evidence="5 6">
    <name type="scientific">Larsenimonas suaedae</name>
    <dbReference type="NCBI Taxonomy" id="1851019"/>
    <lineage>
        <taxon>Bacteria</taxon>
        <taxon>Pseudomonadati</taxon>
        <taxon>Pseudomonadota</taxon>
        <taxon>Gammaproteobacteria</taxon>
        <taxon>Oceanospirillales</taxon>
        <taxon>Halomonadaceae</taxon>
        <taxon>Larsenimonas</taxon>
    </lineage>
</organism>
<keyword evidence="6" id="KW-1185">Reference proteome</keyword>
<dbReference type="Proteomes" id="UP001269375">
    <property type="component" value="Unassembled WGS sequence"/>
</dbReference>
<evidence type="ECO:0000259" key="4">
    <source>
        <dbReference type="PROSITE" id="PS50956"/>
    </source>
</evidence>
<dbReference type="PANTHER" id="PTHR30154:SF34">
    <property type="entry name" value="TRANSCRIPTIONAL REGULATOR AZLB"/>
    <property type="match status" value="1"/>
</dbReference>
<proteinExistence type="predicted"/>
<dbReference type="Gene3D" id="1.10.10.10">
    <property type="entry name" value="Winged helix-like DNA-binding domain superfamily/Winged helix DNA-binding domain"/>
    <property type="match status" value="1"/>
</dbReference>
<keyword evidence="3" id="KW-0804">Transcription</keyword>
<dbReference type="InterPro" id="IPR000485">
    <property type="entry name" value="AsnC-type_HTH_dom"/>
</dbReference>
<dbReference type="PRINTS" id="PR00033">
    <property type="entry name" value="HTHASNC"/>
</dbReference>
<dbReference type="Pfam" id="PF01037">
    <property type="entry name" value="AsnC_trans_reg"/>
    <property type="match status" value="1"/>
</dbReference>
<evidence type="ECO:0000313" key="5">
    <source>
        <dbReference type="EMBL" id="MDR5895911.1"/>
    </source>
</evidence>
<accession>A0ABU1GWI7</accession>
<feature type="domain" description="HTH asnC-type" evidence="4">
    <location>
        <begin position="2"/>
        <end position="65"/>
    </location>
</feature>
<dbReference type="SMART" id="SM00344">
    <property type="entry name" value="HTH_ASNC"/>
    <property type="match status" value="1"/>
</dbReference>
<dbReference type="InterPro" id="IPR019887">
    <property type="entry name" value="Tscrpt_reg_AsnC/Lrp_C"/>
</dbReference>
<dbReference type="InterPro" id="IPR036390">
    <property type="entry name" value="WH_DNA-bd_sf"/>
</dbReference>
<evidence type="ECO:0000256" key="1">
    <source>
        <dbReference type="ARBA" id="ARBA00023015"/>
    </source>
</evidence>
<gene>
    <name evidence="5" type="ORF">QC825_07505</name>
</gene>
<dbReference type="InterPro" id="IPR036388">
    <property type="entry name" value="WH-like_DNA-bd_sf"/>
</dbReference>
<dbReference type="EMBL" id="JARWAO010000003">
    <property type="protein sequence ID" value="MDR5895911.1"/>
    <property type="molecule type" value="Genomic_DNA"/>
</dbReference>
<dbReference type="PROSITE" id="PS50956">
    <property type="entry name" value="HTH_ASNC_2"/>
    <property type="match status" value="1"/>
</dbReference>
<name>A0ABU1GWI7_9GAMM</name>
<dbReference type="Gene3D" id="3.30.70.920">
    <property type="match status" value="1"/>
</dbReference>
<evidence type="ECO:0000256" key="3">
    <source>
        <dbReference type="ARBA" id="ARBA00023163"/>
    </source>
</evidence>
<reference evidence="5 6" key="1">
    <citation type="submission" date="2023-04" db="EMBL/GenBank/DDBJ databases">
        <title>A long-awaited taxogenomic arrangement of the family Halomonadaceae.</title>
        <authorList>
            <person name="De La Haba R."/>
            <person name="Chuvochina M."/>
            <person name="Wittouck S."/>
            <person name="Arahal D.R."/>
            <person name="Sanchez-Porro C."/>
            <person name="Hugenholtz P."/>
            <person name="Ventosa A."/>
        </authorList>
    </citation>
    <scope>NUCLEOTIDE SEQUENCE [LARGE SCALE GENOMIC DNA]</scope>
    <source>
        <strain evidence="5 6">DSM 22428</strain>
    </source>
</reference>
<evidence type="ECO:0000313" key="6">
    <source>
        <dbReference type="Proteomes" id="UP001269375"/>
    </source>
</evidence>
<keyword evidence="1" id="KW-0805">Transcription regulation</keyword>
<protein>
    <submittedName>
        <fullName evidence="5">Lrp/AsnC family transcriptional regulator</fullName>
    </submittedName>
</protein>
<dbReference type="InterPro" id="IPR011008">
    <property type="entry name" value="Dimeric_a/b-barrel"/>
</dbReference>
<dbReference type="SUPFAM" id="SSF46785">
    <property type="entry name" value="Winged helix' DNA-binding domain"/>
    <property type="match status" value="1"/>
</dbReference>
<dbReference type="Pfam" id="PF13412">
    <property type="entry name" value="HTH_24"/>
    <property type="match status" value="1"/>
</dbReference>
<dbReference type="PANTHER" id="PTHR30154">
    <property type="entry name" value="LEUCINE-RESPONSIVE REGULATORY PROTEIN"/>
    <property type="match status" value="1"/>
</dbReference>
<dbReference type="SUPFAM" id="SSF54909">
    <property type="entry name" value="Dimeric alpha+beta barrel"/>
    <property type="match status" value="1"/>
</dbReference>
<sequence>MLDRIDLAILDILKRDARISFQALSERVHLTPRPCQARVRKLERMGVIRGYCALVDDSAARPGLSLLVLVALSSLGGRQAQRRFEALMQNCDEVIECRLISGAFDYSLRMQCADMEHYRQLTETWLNHTEFEIDKLVSNPELSVLKHPYA</sequence>
<keyword evidence="2" id="KW-0238">DNA-binding</keyword>
<dbReference type="InterPro" id="IPR019888">
    <property type="entry name" value="Tscrpt_reg_AsnC-like"/>
</dbReference>
<comment type="caution">
    <text evidence="5">The sequence shown here is derived from an EMBL/GenBank/DDBJ whole genome shotgun (WGS) entry which is preliminary data.</text>
</comment>
<dbReference type="RefSeq" id="WP_251589828.1">
    <property type="nucleotide sequence ID" value="NZ_JAMLJI010000001.1"/>
</dbReference>